<sequence length="243" mass="28720">MIQNNKVLFIIPFYNEENRINIKEFEKAFRAYGDIDFLLIDDFSADNTRLILEEFSVKFENVNVLANAKNLGKAESIRNGVLTANNNYNYLGYLDADLATPISEMTKLLEIILRRDEIKFIMGTRIKLLGNKVKRSLLRHYLGRIFATIISQFVLKIPIYDTQCGAKIIETSLAKKLFENPFYTRWLFDVELLLRYRKNDAHFEEKTMEVPLYEWVEKENTKIKSNEFAMVPFQIIKLYVRYR</sequence>
<proteinExistence type="predicted"/>
<evidence type="ECO:0000313" key="3">
    <source>
        <dbReference type="Proteomes" id="UP001257659"/>
    </source>
</evidence>
<evidence type="ECO:0000259" key="1">
    <source>
        <dbReference type="Pfam" id="PF00535"/>
    </source>
</evidence>
<dbReference type="PANTHER" id="PTHR10859">
    <property type="entry name" value="GLYCOSYL TRANSFERASE"/>
    <property type="match status" value="1"/>
</dbReference>
<dbReference type="Proteomes" id="UP001257659">
    <property type="component" value="Unassembled WGS sequence"/>
</dbReference>
<comment type="caution">
    <text evidence="2">The sequence shown here is derived from an EMBL/GenBank/DDBJ whole genome shotgun (WGS) entry which is preliminary data.</text>
</comment>
<evidence type="ECO:0000313" key="2">
    <source>
        <dbReference type="EMBL" id="MDR6301213.1"/>
    </source>
</evidence>
<dbReference type="PANTHER" id="PTHR10859:SF91">
    <property type="entry name" value="DOLICHYL-PHOSPHATE BETA-GLUCOSYLTRANSFERASE"/>
    <property type="match status" value="1"/>
</dbReference>
<dbReference type="InterPro" id="IPR029044">
    <property type="entry name" value="Nucleotide-diphossugar_trans"/>
</dbReference>
<organism evidence="2 3">
    <name type="scientific">Mesonia maritima</name>
    <dbReference type="NCBI Taxonomy" id="1793873"/>
    <lineage>
        <taxon>Bacteria</taxon>
        <taxon>Pseudomonadati</taxon>
        <taxon>Bacteroidota</taxon>
        <taxon>Flavobacteriia</taxon>
        <taxon>Flavobacteriales</taxon>
        <taxon>Flavobacteriaceae</taxon>
        <taxon>Mesonia</taxon>
    </lineage>
</organism>
<dbReference type="RefSeq" id="WP_309728358.1">
    <property type="nucleotide sequence ID" value="NZ_JAVDQA010000005.1"/>
</dbReference>
<reference evidence="2 3" key="1">
    <citation type="submission" date="2023-07" db="EMBL/GenBank/DDBJ databases">
        <title>Genomic Encyclopedia of Type Strains, Phase IV (KMG-IV): sequencing the most valuable type-strain genomes for metagenomic binning, comparative biology and taxonomic classification.</title>
        <authorList>
            <person name="Goeker M."/>
        </authorList>
    </citation>
    <scope>NUCLEOTIDE SEQUENCE [LARGE SCALE GENOMIC DNA]</scope>
    <source>
        <strain evidence="2 3">DSM 102814</strain>
    </source>
</reference>
<accession>A0ABU1K9F1</accession>
<dbReference type="Pfam" id="PF00535">
    <property type="entry name" value="Glycos_transf_2"/>
    <property type="match status" value="1"/>
</dbReference>
<feature type="domain" description="Glycosyltransferase 2-like" evidence="1">
    <location>
        <begin position="9"/>
        <end position="178"/>
    </location>
</feature>
<keyword evidence="3" id="KW-1185">Reference proteome</keyword>
<protein>
    <submittedName>
        <fullName evidence="2">Glycosyltransferase involved in cell wall biosynthesis</fullName>
    </submittedName>
</protein>
<name>A0ABU1K9F1_9FLAO</name>
<gene>
    <name evidence="2" type="ORF">GGR31_001864</name>
</gene>
<dbReference type="Gene3D" id="3.90.550.10">
    <property type="entry name" value="Spore Coat Polysaccharide Biosynthesis Protein SpsA, Chain A"/>
    <property type="match status" value="1"/>
</dbReference>
<dbReference type="EMBL" id="JAVDQA010000005">
    <property type="protein sequence ID" value="MDR6301213.1"/>
    <property type="molecule type" value="Genomic_DNA"/>
</dbReference>
<dbReference type="InterPro" id="IPR001173">
    <property type="entry name" value="Glyco_trans_2-like"/>
</dbReference>
<dbReference type="SUPFAM" id="SSF53448">
    <property type="entry name" value="Nucleotide-diphospho-sugar transferases"/>
    <property type="match status" value="1"/>
</dbReference>